<feature type="domain" description="DUF6443" evidence="1">
    <location>
        <begin position="67"/>
        <end position="189"/>
    </location>
</feature>
<organism evidence="2 3">
    <name type="scientific">Chitinophaga eiseniae</name>
    <dbReference type="NCBI Taxonomy" id="634771"/>
    <lineage>
        <taxon>Bacteria</taxon>
        <taxon>Pseudomonadati</taxon>
        <taxon>Bacteroidota</taxon>
        <taxon>Chitinophagia</taxon>
        <taxon>Chitinophagales</taxon>
        <taxon>Chitinophagaceae</taxon>
        <taxon>Chitinophaga</taxon>
    </lineage>
</organism>
<name>A0A1T4T8M9_9BACT</name>
<dbReference type="InterPro" id="IPR022385">
    <property type="entry name" value="Rhs_assc_core"/>
</dbReference>
<dbReference type="STRING" id="634771.SAMN04488128_104161"/>
<dbReference type="Gene3D" id="2.180.10.10">
    <property type="entry name" value="RHS repeat-associated core"/>
    <property type="match status" value="2"/>
</dbReference>
<keyword evidence="3" id="KW-1185">Reference proteome</keyword>
<dbReference type="OrthoDB" id="976756at2"/>
<accession>A0A1T4T8M9</accession>
<dbReference type="InterPro" id="IPR045619">
    <property type="entry name" value="DUF6443"/>
</dbReference>
<evidence type="ECO:0000313" key="2">
    <source>
        <dbReference type="EMBL" id="SKA36733.1"/>
    </source>
</evidence>
<sequence length="1475" mass="162964">MREKNQHRAARTFAFLLFVAIMSDGKVAVSQTPGGVLPSATPVTIPGAYTNPTVNYIRTWEPSRPLTDPVTVTAQANPVADVKQTTQYFDGLGRPLQTVAKGMGGTGNDMVTPVVYDAFGREAFRYLPYMHASTDGKFKPAAFSDQDQFYRNSGRYPDERIFYSQTEFEASPLNRVLKTYAPGNSWASRPVTHQFLVNTTADSVRIWNINATGSPVSTGTYAAGQLTVDVTTDEDGGQVREYKDKSGQLVLRKMSGSTNSGSAHMGWLCTYYIYDDLSNLRFVIPPLGVEKITGSWNTTAVADGLCFQYTYDSRNRMVTKKLPGAGAVEMVYDVRDRLVFTRDSSLRALKQWHVTFYDPLNRPVETALYNRDISREVLQTQMNGAVNNSGTSSYVFPGTADLTVAYHDRNLYEATNSVSLENGFDTQNSADVDVRINPAQNSGRVDIAVSNPLPDVFSSGTLQPLTFTFYDKYDFQGAKVSLNSDFGKPSDSGNLYVEPVTVGNLTTGLVTGTRTRILGTDTWLTTTTYYNDKGRVSQVLSDNAAGGMDVITTRYDFNGKIVSTYQRHTNSRSGVTPQTTVLTTMLYDAQGRLKAVNKKLNDNPGLARTVVRNTYDQIGLQEIKELGIAGTGTPLERQTYDYNLRGWLRSISKEYLKNGSGGAHFGQELNYDYGFTNKVYNGNIAGIRWKGWNDTTQRAYGFTYDQVNRLKGAAFSQINGGNWLNNTVDFTVKHISYDANGNLLSMLQRGQLNNAPGNVDQLSYRYNNNSNQLKSVYDTVRAKTGLGDFSDSQADGIDYNYDGAGNLIRDENKQIASISYNHLHLPELITVIGKGSIRFLYDAVGNKVRKTVSDNTGGTPKVTTTDYLGGFVYENDSLRFASHEEGRIRTVYQAGQAPTFVYDYFVKDHLGNTRLVLTDQTNFTMYAATMETPNAAKENLLFSNIDNTRSAKPVGYPADESAGDNESVAKLTATSTGKKIGPSLVLRVMAGDTVQLSSKAFYKSNSPVDKNSPVVPAENMIADLVNAFGGGTSADATHGAPAVAMNTPFNTNFYNNDYRQLKEKEPDQQPGKPKAYLNYVLFDDQFKMVEENSGVKQVKAEPDQLQTLSQDKMVMKKSGFLYVYTSNESPQEVFFDNLLVGQSSGPVLEETHYYPFGLTMRGISSNVLKGTSYAENRKKYNGKELQSKEFNDGSGLEWYDYGARMYDAQIGRFLIQDAYAEKYYAMSPYQYGANNPINNIDVNGDSIWVTTGTGQRLYYSYSQGGGYGFYSTKTSVDAMSGLDVVTQERYQGNDQFANALSGALGQLTLGKEGKALVDDLAADKRSMDIVTTQGGNLTDPNGLGVAWNPQLTNSGPNENGGTQRPAFIGLGHELAHQQRIWNGSSDQSPWVKSDDNGNPYPNPIPNDDISATHVENKIRAEHLIPLRTHYSMDINGTPVNKTRILKAGTRESLYYNSNNQTNNKVLNNKQTPYKY</sequence>
<protein>
    <submittedName>
        <fullName evidence="2">RHS repeat-associated core domain-containing protein</fullName>
    </submittedName>
</protein>
<dbReference type="PANTHER" id="PTHR32305:SF15">
    <property type="entry name" value="PROTEIN RHSA-RELATED"/>
    <property type="match status" value="1"/>
</dbReference>
<proteinExistence type="predicted"/>
<dbReference type="NCBIfam" id="TIGR03696">
    <property type="entry name" value="Rhs_assc_core"/>
    <property type="match status" value="1"/>
</dbReference>
<dbReference type="RefSeq" id="WP_159456145.1">
    <property type="nucleotide sequence ID" value="NZ_FUWZ01000004.1"/>
</dbReference>
<dbReference type="Pfam" id="PF14891">
    <property type="entry name" value="Peptidase_M91"/>
    <property type="match status" value="1"/>
</dbReference>
<dbReference type="Pfam" id="PF20041">
    <property type="entry name" value="DUF6443"/>
    <property type="match status" value="1"/>
</dbReference>
<evidence type="ECO:0000313" key="3">
    <source>
        <dbReference type="Proteomes" id="UP000190367"/>
    </source>
</evidence>
<evidence type="ECO:0000259" key="1">
    <source>
        <dbReference type="Pfam" id="PF20041"/>
    </source>
</evidence>
<gene>
    <name evidence="2" type="ORF">SAMN04488128_104161</name>
</gene>
<dbReference type="Proteomes" id="UP000190367">
    <property type="component" value="Unassembled WGS sequence"/>
</dbReference>
<dbReference type="EMBL" id="FUWZ01000004">
    <property type="protein sequence ID" value="SKA36733.1"/>
    <property type="molecule type" value="Genomic_DNA"/>
</dbReference>
<dbReference type="PANTHER" id="PTHR32305">
    <property type="match status" value="1"/>
</dbReference>
<dbReference type="InterPro" id="IPR028208">
    <property type="entry name" value="Effector_pro_NleD-like"/>
</dbReference>
<dbReference type="InterPro" id="IPR050708">
    <property type="entry name" value="T6SS_VgrG/RHS"/>
</dbReference>
<reference evidence="3" key="1">
    <citation type="submission" date="2017-02" db="EMBL/GenBank/DDBJ databases">
        <authorList>
            <person name="Varghese N."/>
            <person name="Submissions S."/>
        </authorList>
    </citation>
    <scope>NUCLEOTIDE SEQUENCE [LARGE SCALE GENOMIC DNA]</scope>
    <source>
        <strain evidence="3">DSM 22224</strain>
    </source>
</reference>